<protein>
    <submittedName>
        <fullName evidence="1">Uncharacterized protein</fullName>
    </submittedName>
</protein>
<dbReference type="InterPro" id="IPR038883">
    <property type="entry name" value="AN11006-like"/>
</dbReference>
<dbReference type="Proteomes" id="UP001174936">
    <property type="component" value="Unassembled WGS sequence"/>
</dbReference>
<evidence type="ECO:0000313" key="2">
    <source>
        <dbReference type="Proteomes" id="UP001174936"/>
    </source>
</evidence>
<dbReference type="PANTHER" id="PTHR42085:SF2">
    <property type="entry name" value="F-BOX DOMAIN-CONTAINING PROTEIN"/>
    <property type="match status" value="1"/>
</dbReference>
<organism evidence="1 2">
    <name type="scientific">Cercophora newfieldiana</name>
    <dbReference type="NCBI Taxonomy" id="92897"/>
    <lineage>
        <taxon>Eukaryota</taxon>
        <taxon>Fungi</taxon>
        <taxon>Dikarya</taxon>
        <taxon>Ascomycota</taxon>
        <taxon>Pezizomycotina</taxon>
        <taxon>Sordariomycetes</taxon>
        <taxon>Sordariomycetidae</taxon>
        <taxon>Sordariales</taxon>
        <taxon>Lasiosphaeriaceae</taxon>
        <taxon>Cercophora</taxon>
    </lineage>
</organism>
<accession>A0AA39XWF0</accession>
<evidence type="ECO:0000313" key="1">
    <source>
        <dbReference type="EMBL" id="KAK0640617.1"/>
    </source>
</evidence>
<dbReference type="AlphaFoldDB" id="A0AA39XWF0"/>
<reference evidence="1" key="1">
    <citation type="submission" date="2023-06" db="EMBL/GenBank/DDBJ databases">
        <title>Genome-scale phylogeny and comparative genomics of the fungal order Sordariales.</title>
        <authorList>
            <consortium name="Lawrence Berkeley National Laboratory"/>
            <person name="Hensen N."/>
            <person name="Bonometti L."/>
            <person name="Westerberg I."/>
            <person name="Brannstrom I.O."/>
            <person name="Guillou S."/>
            <person name="Cros-Aarteil S."/>
            <person name="Calhoun S."/>
            <person name="Haridas S."/>
            <person name="Kuo A."/>
            <person name="Mondo S."/>
            <person name="Pangilinan J."/>
            <person name="Riley R."/>
            <person name="Labutti K."/>
            <person name="Andreopoulos B."/>
            <person name="Lipzen A."/>
            <person name="Chen C."/>
            <person name="Yanf M."/>
            <person name="Daum C."/>
            <person name="Ng V."/>
            <person name="Clum A."/>
            <person name="Steindorff A."/>
            <person name="Ohm R."/>
            <person name="Martin F."/>
            <person name="Silar P."/>
            <person name="Natvig D."/>
            <person name="Lalanne C."/>
            <person name="Gautier V."/>
            <person name="Ament-Velasquez S.L."/>
            <person name="Kruys A."/>
            <person name="Hutchinson M.I."/>
            <person name="Powell A.J."/>
            <person name="Barry K."/>
            <person name="Miller A.N."/>
            <person name="Grigoriev I.V."/>
            <person name="Debuchy R."/>
            <person name="Gladieux P."/>
            <person name="Thoren M.H."/>
            <person name="Johannesson H."/>
        </authorList>
    </citation>
    <scope>NUCLEOTIDE SEQUENCE</scope>
    <source>
        <strain evidence="1">SMH2532-1</strain>
    </source>
</reference>
<proteinExistence type="predicted"/>
<name>A0AA39XWF0_9PEZI</name>
<dbReference type="EMBL" id="JAULSV010000006">
    <property type="protein sequence ID" value="KAK0640617.1"/>
    <property type="molecule type" value="Genomic_DNA"/>
</dbReference>
<comment type="caution">
    <text evidence="1">The sequence shown here is derived from an EMBL/GenBank/DDBJ whole genome shotgun (WGS) entry which is preliminary data.</text>
</comment>
<gene>
    <name evidence="1" type="ORF">B0T16DRAFT_418198</name>
</gene>
<keyword evidence="2" id="KW-1185">Reference proteome</keyword>
<sequence>MPQKFESPSFLDLPGELRNKIYHCLYEPPYPGALKEEITPHGGDYGDTIPSCNHLLSLMRTCRQIHAETTSVLYSPIYIFYDSEVDWNVDFILSGPGRHLRQAEIRYSERQFFWYDGPRYERSALDIRMLRALAEGATSLERLEIAFSREFRVYSTKDGPVIPIREYSWMDGPLEIPYGGLDGARVPYMIEDGQVDGMFEFVKGMMADPSSEEAGLVEQAMWVSERYKRGVWKKLVIFEDQKRFFGREVIEVLKGFRSKVMKTIDMCGTVDLKWMRAVVEATGVTVRAQVEEGDEWIVVEPGFAGTVTAPDG</sequence>
<dbReference type="PANTHER" id="PTHR42085">
    <property type="entry name" value="F-BOX DOMAIN-CONTAINING PROTEIN"/>
    <property type="match status" value="1"/>
</dbReference>